<dbReference type="OrthoDB" id="122670at2"/>
<protein>
    <recommendedName>
        <fullName evidence="3">DUF4160 domain-containing protein</fullName>
    </recommendedName>
</protein>
<dbReference type="InterPro" id="IPR025427">
    <property type="entry name" value="DUF4160"/>
</dbReference>
<organism evidence="1 2">
    <name type="scientific">Desulfosporosinus hippei DSM 8344</name>
    <dbReference type="NCBI Taxonomy" id="1121419"/>
    <lineage>
        <taxon>Bacteria</taxon>
        <taxon>Bacillati</taxon>
        <taxon>Bacillota</taxon>
        <taxon>Clostridia</taxon>
        <taxon>Eubacteriales</taxon>
        <taxon>Desulfitobacteriaceae</taxon>
        <taxon>Desulfosporosinus</taxon>
    </lineage>
</organism>
<evidence type="ECO:0008006" key="3">
    <source>
        <dbReference type="Google" id="ProtNLM"/>
    </source>
</evidence>
<gene>
    <name evidence="1" type="ORF">SAMN05443529_12951</name>
</gene>
<evidence type="ECO:0000313" key="1">
    <source>
        <dbReference type="EMBL" id="SDI20990.1"/>
    </source>
</evidence>
<sequence>MPIVSEFYGIKILMYWNDHMPSHFHAEYGDHKILVDIVNGSVLKGIFPSKQLKLVLAWCEIHKDELIRNWEAAKEHQNIQKINPLI</sequence>
<reference evidence="2" key="1">
    <citation type="submission" date="2016-10" db="EMBL/GenBank/DDBJ databases">
        <authorList>
            <person name="Varghese N."/>
            <person name="Submissions S."/>
        </authorList>
    </citation>
    <scope>NUCLEOTIDE SEQUENCE [LARGE SCALE GENOMIC DNA]</scope>
    <source>
        <strain evidence="2">DSM 8344</strain>
    </source>
</reference>
<accession>A0A1G8IR84</accession>
<dbReference type="STRING" id="1121419.SAMN05443529_12951"/>
<evidence type="ECO:0000313" key="2">
    <source>
        <dbReference type="Proteomes" id="UP000198656"/>
    </source>
</evidence>
<dbReference type="Proteomes" id="UP000198656">
    <property type="component" value="Unassembled WGS sequence"/>
</dbReference>
<dbReference type="Pfam" id="PF13711">
    <property type="entry name" value="DUF4160"/>
    <property type="match status" value="1"/>
</dbReference>
<dbReference type="AlphaFoldDB" id="A0A1G8IR84"/>
<keyword evidence="2" id="KW-1185">Reference proteome</keyword>
<dbReference type="EMBL" id="FNCP01000029">
    <property type="protein sequence ID" value="SDI20990.1"/>
    <property type="molecule type" value="Genomic_DNA"/>
</dbReference>
<proteinExistence type="predicted"/>
<name>A0A1G8IR84_9FIRM</name>
<dbReference type="RefSeq" id="WP_092335312.1">
    <property type="nucleotide sequence ID" value="NZ_FNCP01000029.1"/>
</dbReference>